<dbReference type="Pfam" id="PF12706">
    <property type="entry name" value="Lactamase_B_2"/>
    <property type="match status" value="1"/>
</dbReference>
<gene>
    <name evidence="2" type="ordered locus">Tter_0942</name>
</gene>
<dbReference type="SMART" id="SM00849">
    <property type="entry name" value="Lactamase_B"/>
    <property type="match status" value="1"/>
</dbReference>
<sequence>MLLQWEGKAILIDAGISARKLTTYLLERNVSPENLLGIFVTHEHSDHIAGIELLAKRFDTPVLCTEETRKVLSWLIDGVEYEVYKKEQSIEIEGLEIQAFSLPHDAADPVGYQIRYGEYAVSVITDLGAPTLDAVSAARTSDLVVIEANHDVDRLISGPYPWHLKKRIMSDRGHLSNLQAAQLISSALRPRPQQFWLAHLSKRNNTKTCARDTVLSYLNKLGISIDLYVTERDKPSLVWEPPLEPAVQLSLFGSPKQSEESMEPIIF</sequence>
<protein>
    <submittedName>
        <fullName evidence="2">Beta-lactamase domain protein</fullName>
    </submittedName>
</protein>
<dbReference type="PANTHER" id="PTHR47619">
    <property type="entry name" value="METALLO-HYDROLASE YYCJ-RELATED"/>
    <property type="match status" value="1"/>
</dbReference>
<proteinExistence type="predicted"/>
<dbReference type="KEGG" id="ttr:Tter_0942"/>
<dbReference type="SUPFAM" id="SSF56281">
    <property type="entry name" value="Metallo-hydrolase/oxidoreductase"/>
    <property type="match status" value="1"/>
</dbReference>
<dbReference type="STRING" id="525904.Tter_0942"/>
<feature type="domain" description="Metallo-beta-lactamase" evidence="1">
    <location>
        <begin position="1"/>
        <end position="150"/>
    </location>
</feature>
<evidence type="ECO:0000313" key="3">
    <source>
        <dbReference type="Proteomes" id="UP000000323"/>
    </source>
</evidence>
<dbReference type="eggNOG" id="COG1235">
    <property type="taxonomic scope" value="Bacteria"/>
</dbReference>
<dbReference type="InterPro" id="IPR036866">
    <property type="entry name" value="RibonucZ/Hydroxyglut_hydro"/>
</dbReference>
<organism evidence="2 3">
    <name type="scientific">Thermobaculum terrenum (strain ATCC BAA-798 / CCMEE 7001 / YNP1)</name>
    <dbReference type="NCBI Taxonomy" id="525904"/>
    <lineage>
        <taxon>Bacteria</taxon>
        <taxon>Bacillati</taxon>
        <taxon>Chloroflexota</taxon>
        <taxon>Chloroflexia</taxon>
        <taxon>Candidatus Thermobaculales</taxon>
        <taxon>Candidatus Thermobaculaceae</taxon>
        <taxon>Thermobaculum</taxon>
    </lineage>
</organism>
<accession>D1CG03</accession>
<dbReference type="InterPro" id="IPR052533">
    <property type="entry name" value="WalJ/YycJ-like"/>
</dbReference>
<dbReference type="PANTHER" id="PTHR47619:SF1">
    <property type="entry name" value="EXODEOXYRIBONUCLEASE WALJ"/>
    <property type="match status" value="1"/>
</dbReference>
<dbReference type="HOGENOM" id="CLU_073253_0_0_0"/>
<name>D1CG03_THET1</name>
<reference evidence="3" key="1">
    <citation type="journal article" date="2010" name="Stand. Genomic Sci.">
        <title>Complete genome sequence of 'Thermobaculum terrenum' type strain (YNP1).</title>
        <authorList>
            <person name="Kiss H."/>
            <person name="Cleland D."/>
            <person name="Lapidus A."/>
            <person name="Lucas S."/>
            <person name="Glavina Del Rio T."/>
            <person name="Nolan M."/>
            <person name="Tice H."/>
            <person name="Han C."/>
            <person name="Goodwin L."/>
            <person name="Pitluck S."/>
            <person name="Liolios K."/>
            <person name="Ivanova N."/>
            <person name="Mavromatis K."/>
            <person name="Ovchinnikova G."/>
            <person name="Pati A."/>
            <person name="Chen A."/>
            <person name="Palaniappan K."/>
            <person name="Land M."/>
            <person name="Hauser L."/>
            <person name="Chang Y."/>
            <person name="Jeffries C."/>
            <person name="Lu M."/>
            <person name="Brettin T."/>
            <person name="Detter J."/>
            <person name="Goker M."/>
            <person name="Tindall B."/>
            <person name="Beck B."/>
            <person name="McDermott T."/>
            <person name="Woyke T."/>
            <person name="Bristow J."/>
            <person name="Eisen J."/>
            <person name="Markowitz V."/>
            <person name="Hugenholtz P."/>
            <person name="Kyrpides N."/>
            <person name="Klenk H."/>
            <person name="Cheng J."/>
        </authorList>
    </citation>
    <scope>NUCLEOTIDE SEQUENCE [LARGE SCALE GENOMIC DNA]</scope>
    <source>
        <strain evidence="3">ATCC BAA-798 / YNP1</strain>
    </source>
</reference>
<evidence type="ECO:0000259" key="1">
    <source>
        <dbReference type="SMART" id="SM00849"/>
    </source>
</evidence>
<dbReference type="Proteomes" id="UP000000323">
    <property type="component" value="Chromosome 1"/>
</dbReference>
<dbReference type="InterPro" id="IPR001279">
    <property type="entry name" value="Metallo-B-lactamas"/>
</dbReference>
<dbReference type="Gene3D" id="3.60.15.10">
    <property type="entry name" value="Ribonuclease Z/Hydroxyacylglutathione hydrolase-like"/>
    <property type="match status" value="1"/>
</dbReference>
<dbReference type="AlphaFoldDB" id="D1CG03"/>
<dbReference type="EMBL" id="CP001825">
    <property type="protein sequence ID" value="ACZ41859.1"/>
    <property type="molecule type" value="Genomic_DNA"/>
</dbReference>
<evidence type="ECO:0000313" key="2">
    <source>
        <dbReference type="EMBL" id="ACZ41859.1"/>
    </source>
</evidence>
<keyword evidence="3" id="KW-1185">Reference proteome</keyword>